<dbReference type="PROSITE" id="PS50108">
    <property type="entry name" value="CRIB"/>
    <property type="match status" value="1"/>
</dbReference>
<reference evidence="3 4" key="1">
    <citation type="submission" date="2015-05" db="EMBL/GenBank/DDBJ databases">
        <authorList>
            <person name="Wang D.B."/>
            <person name="Wang M."/>
        </authorList>
    </citation>
    <scope>NUCLEOTIDE SEQUENCE [LARGE SCALE GENOMIC DNA]</scope>
    <source>
        <strain evidence="3">VL1</strain>
    </source>
</reference>
<feature type="compositionally biased region" description="Low complexity" evidence="1">
    <location>
        <begin position="735"/>
        <end position="748"/>
    </location>
</feature>
<evidence type="ECO:0000313" key="4">
    <source>
        <dbReference type="Proteomes" id="UP000044602"/>
    </source>
</evidence>
<feature type="non-terminal residue" evidence="3">
    <location>
        <position position="877"/>
    </location>
</feature>
<feature type="region of interest" description="Disordered" evidence="1">
    <location>
        <begin position="1"/>
        <end position="135"/>
    </location>
</feature>
<dbReference type="InterPro" id="IPR000095">
    <property type="entry name" value="CRIB_dom"/>
</dbReference>
<feature type="compositionally biased region" description="Low complexity" evidence="1">
    <location>
        <begin position="32"/>
        <end position="43"/>
    </location>
</feature>
<feature type="compositionally biased region" description="Pro residues" evidence="1">
    <location>
        <begin position="332"/>
        <end position="350"/>
    </location>
</feature>
<accession>A0A0G4M846</accession>
<feature type="compositionally biased region" description="Low complexity" evidence="1">
    <location>
        <begin position="111"/>
        <end position="124"/>
    </location>
</feature>
<sequence>MWASAPLPIYSTTHNFKKAARRATVDNDSSKQDVSSSTSRPSTRSPPDPQSSKDIMFEPAVDGPPSPERIRAFSKHVKRVSALESTSSVAARPPTTDRPSWENTLEHITLSRRSSGRSTSSSMPSRERPESVQLFGKTIFNRKVRMRAESNANSSSGSSLYSTDQPLDSNPIPPPKEQLIPGLFGRRKIPKTDPTSADRPASSSGNKKLLISGPYNFQHVTHTRRQHVPQAQRESRADFSAARPPRPPPAAPLLGMEGDSLHFSNFSSEALAIREDGVPADVPTQVSPRRLPLQPSPPLQRQAPSMVSPRRLMKRTRSQEQMHSAASRSTAPPRPPRAPEDTIPPIPPPRISSRTSTRYDATDSLIAGSWDRPLTGGGFRQPKPFPLPAESDTLPTTAGALLAARSAELESPSSPTFPHAITTPDDAAWPLTTSSTTFAYETGLADVPEEDEQHVASRRSRLSLASNNSSLRGSHSVPMLRLSAQLQAAQLQSKDPHRPMSGASDTLGRFDMIAAQRALKAALHETNEVEILPRESWEDDIDYCYDHEAEADFEYAWDRPSLDGDRDEEDHSVDLDGTATTASYSFCVDEDIEGVQPLSVGLQPVPARHFDIPALSPVSQASTATGHEAITPTVPLMPTTSNFSHPRIESTCRSPTHLHVRTASRASSFKESHGFNLSPSLLIPGDFQQQMVMAESRIDEYSDEMLSSGAARFSYGTDAPVALSTCGLYIHDRTSTSTTGSDSTGHTTSSDERHISADSNLTALTRYTSGTAFEAWNPKALDTVDPASLEYDGVPPLASPKSPKSPWSDGGDVMSRSMGDIRDEERRIAASAGRESVQSTRNKETYRHRRQRAHTTSLSTPAGGYALFPPAYAGNRI</sequence>
<feature type="compositionally biased region" description="Low complexity" evidence="1">
    <location>
        <begin position="287"/>
        <end position="305"/>
    </location>
</feature>
<feature type="region of interest" description="Disordered" evidence="1">
    <location>
        <begin position="792"/>
        <end position="813"/>
    </location>
</feature>
<organism evidence="3 4">
    <name type="scientific">Verticillium longisporum</name>
    <name type="common">Verticillium dahliae var. longisporum</name>
    <dbReference type="NCBI Taxonomy" id="100787"/>
    <lineage>
        <taxon>Eukaryota</taxon>
        <taxon>Fungi</taxon>
        <taxon>Dikarya</taxon>
        <taxon>Ascomycota</taxon>
        <taxon>Pezizomycotina</taxon>
        <taxon>Sordariomycetes</taxon>
        <taxon>Hypocreomycetidae</taxon>
        <taxon>Glomerellales</taxon>
        <taxon>Plectosphaerellaceae</taxon>
        <taxon>Verticillium</taxon>
    </lineage>
</organism>
<dbReference type="STRING" id="100787.A0A0G4M846"/>
<dbReference type="AlphaFoldDB" id="A0A0G4M846"/>
<feature type="region of interest" description="Disordered" evidence="1">
    <location>
        <begin position="223"/>
        <end position="258"/>
    </location>
</feature>
<name>A0A0G4M846_VERLO</name>
<protein>
    <recommendedName>
        <fullName evidence="2">CRIB domain-containing protein</fullName>
    </recommendedName>
</protein>
<feature type="domain" description="CRIB" evidence="2">
    <location>
        <begin position="211"/>
        <end position="224"/>
    </location>
</feature>
<feature type="region of interest" description="Disordered" evidence="1">
    <location>
        <begin position="277"/>
        <end position="388"/>
    </location>
</feature>
<gene>
    <name evidence="3" type="ORF">BN1708_005150</name>
</gene>
<evidence type="ECO:0000259" key="2">
    <source>
        <dbReference type="PROSITE" id="PS50108"/>
    </source>
</evidence>
<feature type="region of interest" description="Disordered" evidence="1">
    <location>
        <begin position="148"/>
        <end position="211"/>
    </location>
</feature>
<feature type="compositionally biased region" description="Low complexity" evidence="1">
    <location>
        <begin position="150"/>
        <end position="162"/>
    </location>
</feature>
<dbReference type="Proteomes" id="UP000044602">
    <property type="component" value="Unassembled WGS sequence"/>
</dbReference>
<proteinExistence type="predicted"/>
<evidence type="ECO:0000313" key="3">
    <source>
        <dbReference type="EMBL" id="CRK30493.1"/>
    </source>
</evidence>
<keyword evidence="4" id="KW-1185">Reference proteome</keyword>
<dbReference type="EMBL" id="CVQH01021418">
    <property type="protein sequence ID" value="CRK30493.1"/>
    <property type="molecule type" value="Genomic_DNA"/>
</dbReference>
<feature type="region of interest" description="Disordered" evidence="1">
    <location>
        <begin position="829"/>
        <end position="862"/>
    </location>
</feature>
<feature type="compositionally biased region" description="Low complexity" evidence="1">
    <location>
        <begin position="795"/>
        <end position="808"/>
    </location>
</feature>
<feature type="region of interest" description="Disordered" evidence="1">
    <location>
        <begin position="733"/>
        <end position="757"/>
    </location>
</feature>
<evidence type="ECO:0000256" key="1">
    <source>
        <dbReference type="SAM" id="MobiDB-lite"/>
    </source>
</evidence>